<dbReference type="RefSeq" id="WP_013563113.1">
    <property type="nucleotide sequence ID" value="NC_014962.1"/>
</dbReference>
<dbReference type="GO" id="GO:0005886">
    <property type="term" value="C:plasma membrane"/>
    <property type="evidence" value="ECO:0007669"/>
    <property type="project" value="UniProtKB-SubCell"/>
</dbReference>
<proteinExistence type="inferred from homology"/>
<dbReference type="AlphaFoldDB" id="E8QWD7"/>
<gene>
    <name evidence="10" type="ordered locus">Isop_0227</name>
</gene>
<evidence type="ECO:0000259" key="9">
    <source>
        <dbReference type="Pfam" id="PF01618"/>
    </source>
</evidence>
<comment type="subcellular location">
    <subcellularLocation>
        <location evidence="1">Cell membrane</location>
        <topology evidence="1">Multi-pass membrane protein</topology>
    </subcellularLocation>
    <subcellularLocation>
        <location evidence="6">Membrane</location>
        <topology evidence="6">Multi-pass membrane protein</topology>
    </subcellularLocation>
</comment>
<keyword evidence="6" id="KW-0653">Protein transport</keyword>
<sequence length="345" mass="36730">MTVAFTNAARRLNLDLFRFVRHPPPSSESASLVMVMMRCRSSSPFRPPAPSRRGRLVGFLIPPILWLWLGVVPVALGQQPAPDPTAPPAAALGSQEGIGPEASGTTEPSGSIPVIGPETILKLIVEANPMLWPLFFCSIFTIGVVLERAFTLARGRVLPRDFVQRFLERLATGKLDRERALEFCRAQSSPAARIFAIAVRHWGKPGWELRQIVASDAAAEIAELRRRTRTLSGLATLGPLLGLLGTVWGLIESFGNLGGKVGTAKGDALAHGISLALVATAIGLVIAVIAVTAHTYFQYRIDGLIRDLDARTRDVVDLIAGDSPRGGPGTGGLVGGSAHPGDPRV</sequence>
<feature type="domain" description="MotA/TolQ/ExbB proton channel" evidence="9">
    <location>
        <begin position="188"/>
        <end position="308"/>
    </location>
</feature>
<dbReference type="PANTHER" id="PTHR30625:SF11">
    <property type="entry name" value="MOTA_TOLQ_EXBB PROTON CHANNEL DOMAIN-CONTAINING PROTEIN"/>
    <property type="match status" value="1"/>
</dbReference>
<feature type="transmembrane region" description="Helical" evidence="8">
    <location>
        <begin position="130"/>
        <end position="150"/>
    </location>
</feature>
<comment type="similarity">
    <text evidence="6">Belongs to the exbB/tolQ family.</text>
</comment>
<accession>E8QWD7</accession>
<feature type="region of interest" description="Disordered" evidence="7">
    <location>
        <begin position="321"/>
        <end position="345"/>
    </location>
</feature>
<dbReference type="HOGENOM" id="CLU_803575_0_0_0"/>
<evidence type="ECO:0000256" key="4">
    <source>
        <dbReference type="ARBA" id="ARBA00022989"/>
    </source>
</evidence>
<keyword evidence="11" id="KW-1185">Reference proteome</keyword>
<organism evidence="10 11">
    <name type="scientific">Isosphaera pallida (strain ATCC 43644 / DSM 9630 / IS1B)</name>
    <dbReference type="NCBI Taxonomy" id="575540"/>
    <lineage>
        <taxon>Bacteria</taxon>
        <taxon>Pseudomonadati</taxon>
        <taxon>Planctomycetota</taxon>
        <taxon>Planctomycetia</taxon>
        <taxon>Isosphaerales</taxon>
        <taxon>Isosphaeraceae</taxon>
        <taxon>Isosphaera</taxon>
    </lineage>
</organism>
<evidence type="ECO:0000256" key="8">
    <source>
        <dbReference type="SAM" id="Phobius"/>
    </source>
</evidence>
<reference key="1">
    <citation type="submission" date="2010-11" db="EMBL/GenBank/DDBJ databases">
        <title>The complete sequence of chromosome of Isophaera pallida ATCC 43644.</title>
        <authorList>
            <consortium name="US DOE Joint Genome Institute (JGI-PGF)"/>
            <person name="Lucas S."/>
            <person name="Copeland A."/>
            <person name="Lapidus A."/>
            <person name="Bruce D."/>
            <person name="Goodwin L."/>
            <person name="Pitluck S."/>
            <person name="Kyrpides N."/>
            <person name="Mavromatis K."/>
            <person name="Pagani I."/>
            <person name="Ivanova N."/>
            <person name="Saunders E."/>
            <person name="Brettin T."/>
            <person name="Detter J.C."/>
            <person name="Han C."/>
            <person name="Tapia R."/>
            <person name="Land M."/>
            <person name="Hauser L."/>
            <person name="Markowitz V."/>
            <person name="Cheng J.-F."/>
            <person name="Hugenholtz P."/>
            <person name="Woyke T."/>
            <person name="Wu D."/>
            <person name="Eisen J.A."/>
        </authorList>
    </citation>
    <scope>NUCLEOTIDE SEQUENCE</scope>
    <source>
        <strain>ATCC 43644</strain>
    </source>
</reference>
<name>E8QWD7_ISOPI</name>
<feature type="transmembrane region" description="Helical" evidence="8">
    <location>
        <begin position="231"/>
        <end position="251"/>
    </location>
</feature>
<evidence type="ECO:0000256" key="1">
    <source>
        <dbReference type="ARBA" id="ARBA00004651"/>
    </source>
</evidence>
<dbReference type="PANTHER" id="PTHR30625">
    <property type="entry name" value="PROTEIN TOLQ"/>
    <property type="match status" value="1"/>
</dbReference>
<dbReference type="GO" id="GO:0017038">
    <property type="term" value="P:protein import"/>
    <property type="evidence" value="ECO:0007669"/>
    <property type="project" value="TreeGrafter"/>
</dbReference>
<dbReference type="KEGG" id="ipa:Isop_0227"/>
<feature type="compositionally biased region" description="Gly residues" evidence="7">
    <location>
        <begin position="324"/>
        <end position="335"/>
    </location>
</feature>
<dbReference type="EMBL" id="CP002353">
    <property type="protein sequence ID" value="ADV60824.1"/>
    <property type="molecule type" value="Genomic_DNA"/>
</dbReference>
<evidence type="ECO:0000256" key="5">
    <source>
        <dbReference type="ARBA" id="ARBA00023136"/>
    </source>
</evidence>
<dbReference type="InParanoid" id="E8QWD7"/>
<feature type="transmembrane region" description="Helical" evidence="8">
    <location>
        <begin position="56"/>
        <end position="76"/>
    </location>
</feature>
<dbReference type="OrthoDB" id="4045at2"/>
<reference evidence="10 11" key="2">
    <citation type="journal article" date="2011" name="Stand. Genomic Sci.">
        <title>Complete genome sequence of Isosphaera pallida type strain (IS1B).</title>
        <authorList>
            <consortium name="US DOE Joint Genome Institute (JGI-PGF)"/>
            <person name="Goker M."/>
            <person name="Cleland D."/>
            <person name="Saunders E."/>
            <person name="Lapidus A."/>
            <person name="Nolan M."/>
            <person name="Lucas S."/>
            <person name="Hammon N."/>
            <person name="Deshpande S."/>
            <person name="Cheng J.F."/>
            <person name="Tapia R."/>
            <person name="Han C."/>
            <person name="Goodwin L."/>
            <person name="Pitluck S."/>
            <person name="Liolios K."/>
            <person name="Pagani I."/>
            <person name="Ivanova N."/>
            <person name="Mavromatis K."/>
            <person name="Pati A."/>
            <person name="Chen A."/>
            <person name="Palaniappan K."/>
            <person name="Land M."/>
            <person name="Hauser L."/>
            <person name="Chang Y.J."/>
            <person name="Jeffries C.D."/>
            <person name="Detter J.C."/>
            <person name="Beck B."/>
            <person name="Woyke T."/>
            <person name="Bristow J."/>
            <person name="Eisen J.A."/>
            <person name="Markowitz V."/>
            <person name="Hugenholtz P."/>
            <person name="Kyrpides N.C."/>
            <person name="Klenk H.P."/>
        </authorList>
    </citation>
    <scope>NUCLEOTIDE SEQUENCE [LARGE SCALE GENOMIC DNA]</scope>
    <source>
        <strain evidence="11">ATCC 43644 / DSM 9630 / IS1B</strain>
    </source>
</reference>
<dbReference type="Proteomes" id="UP000008631">
    <property type="component" value="Chromosome"/>
</dbReference>
<keyword evidence="4 8" id="KW-1133">Transmembrane helix</keyword>
<dbReference type="eggNOG" id="COG0811">
    <property type="taxonomic scope" value="Bacteria"/>
</dbReference>
<dbReference type="Pfam" id="PF01618">
    <property type="entry name" value="MotA_ExbB"/>
    <property type="match status" value="1"/>
</dbReference>
<keyword evidence="5 8" id="KW-0472">Membrane</keyword>
<keyword evidence="3 8" id="KW-0812">Transmembrane</keyword>
<feature type="transmembrane region" description="Helical" evidence="8">
    <location>
        <begin position="271"/>
        <end position="297"/>
    </location>
</feature>
<evidence type="ECO:0000256" key="7">
    <source>
        <dbReference type="SAM" id="MobiDB-lite"/>
    </source>
</evidence>
<keyword evidence="6" id="KW-0813">Transport</keyword>
<dbReference type="InterPro" id="IPR050790">
    <property type="entry name" value="ExbB/TolQ_transport"/>
</dbReference>
<evidence type="ECO:0000256" key="6">
    <source>
        <dbReference type="RuleBase" id="RU004057"/>
    </source>
</evidence>
<dbReference type="STRING" id="575540.Isop_0227"/>
<evidence type="ECO:0000313" key="10">
    <source>
        <dbReference type="EMBL" id="ADV60824.1"/>
    </source>
</evidence>
<evidence type="ECO:0000256" key="2">
    <source>
        <dbReference type="ARBA" id="ARBA00022475"/>
    </source>
</evidence>
<evidence type="ECO:0000256" key="3">
    <source>
        <dbReference type="ARBA" id="ARBA00022692"/>
    </source>
</evidence>
<evidence type="ECO:0000313" key="11">
    <source>
        <dbReference type="Proteomes" id="UP000008631"/>
    </source>
</evidence>
<keyword evidence="2" id="KW-1003">Cell membrane</keyword>
<protein>
    <submittedName>
        <fullName evidence="10">MotA/TolQ/ExbB proton channel</fullName>
    </submittedName>
</protein>
<feature type="region of interest" description="Disordered" evidence="7">
    <location>
        <begin position="80"/>
        <end position="111"/>
    </location>
</feature>
<dbReference type="InterPro" id="IPR002898">
    <property type="entry name" value="MotA_ExbB_proton_chnl"/>
</dbReference>